<comment type="caution">
    <text evidence="1">The sequence shown here is derived from an EMBL/GenBank/DDBJ whole genome shotgun (WGS) entry which is preliminary data.</text>
</comment>
<dbReference type="Proteomes" id="UP000299102">
    <property type="component" value="Unassembled WGS sequence"/>
</dbReference>
<gene>
    <name evidence="1" type="ORF">EVAR_40005_1</name>
</gene>
<name>A0A4C1ZRB5_EUMVA</name>
<sequence>MKQGQVSYRSHSENIQSFENLLREPKTYIGHGPSGGRLNIEPSIRSASRASGGSGGNLRFRCAFQYRRIEKRCSCHPELMALYNVGMDPLQVDAVPIVRDRNSVS</sequence>
<proteinExistence type="predicted"/>
<dbReference type="EMBL" id="BGZK01001983">
    <property type="protein sequence ID" value="GBP89217.1"/>
    <property type="molecule type" value="Genomic_DNA"/>
</dbReference>
<protein>
    <submittedName>
        <fullName evidence="1">Uncharacterized protein</fullName>
    </submittedName>
</protein>
<accession>A0A4C1ZRB5</accession>
<dbReference type="AlphaFoldDB" id="A0A4C1ZRB5"/>
<reference evidence="1 2" key="1">
    <citation type="journal article" date="2019" name="Commun. Biol.">
        <title>The bagworm genome reveals a unique fibroin gene that provides high tensile strength.</title>
        <authorList>
            <person name="Kono N."/>
            <person name="Nakamura H."/>
            <person name="Ohtoshi R."/>
            <person name="Tomita M."/>
            <person name="Numata K."/>
            <person name="Arakawa K."/>
        </authorList>
    </citation>
    <scope>NUCLEOTIDE SEQUENCE [LARGE SCALE GENOMIC DNA]</scope>
</reference>
<keyword evidence="2" id="KW-1185">Reference proteome</keyword>
<organism evidence="1 2">
    <name type="scientific">Eumeta variegata</name>
    <name type="common">Bagworm moth</name>
    <name type="synonym">Eumeta japonica</name>
    <dbReference type="NCBI Taxonomy" id="151549"/>
    <lineage>
        <taxon>Eukaryota</taxon>
        <taxon>Metazoa</taxon>
        <taxon>Ecdysozoa</taxon>
        <taxon>Arthropoda</taxon>
        <taxon>Hexapoda</taxon>
        <taxon>Insecta</taxon>
        <taxon>Pterygota</taxon>
        <taxon>Neoptera</taxon>
        <taxon>Endopterygota</taxon>
        <taxon>Lepidoptera</taxon>
        <taxon>Glossata</taxon>
        <taxon>Ditrysia</taxon>
        <taxon>Tineoidea</taxon>
        <taxon>Psychidae</taxon>
        <taxon>Oiketicinae</taxon>
        <taxon>Eumeta</taxon>
    </lineage>
</organism>
<evidence type="ECO:0000313" key="1">
    <source>
        <dbReference type="EMBL" id="GBP89217.1"/>
    </source>
</evidence>
<evidence type="ECO:0000313" key="2">
    <source>
        <dbReference type="Proteomes" id="UP000299102"/>
    </source>
</evidence>